<dbReference type="PIRSF" id="PIRSF004848">
    <property type="entry name" value="YBL036c_PLPDEIII"/>
    <property type="match status" value="1"/>
</dbReference>
<sequence length="234" mass="26074">MPCINNNLIKVQQQIHEAATATGREPADITLLAVSKTRTADELKQAYDHGQRHFGENYLQESLEKIDALSALDDLCWHFIGPIQSNKTRPIAESFHWVHSVDRIKIARRLSEQRPEHLPALNICLQINISGEESKAGCLPEDTATLVAEIAALPRIKLRGLMAIPQATDDPEQQRDAFHRMQQLFTELKQNHPTLDTLSMGMSGDMAMAIAEGATIVRIGTAIFGARDYSNKQN</sequence>
<evidence type="ECO:0000256" key="4">
    <source>
        <dbReference type="RuleBase" id="RU004514"/>
    </source>
</evidence>
<dbReference type="InterPro" id="IPR029066">
    <property type="entry name" value="PLP-binding_barrel"/>
</dbReference>
<reference evidence="6" key="1">
    <citation type="submission" date="2020-10" db="EMBL/GenBank/DDBJ databases">
        <title>Bacterium isolated from coastal waters sediment.</title>
        <authorList>
            <person name="Chen R.-J."/>
            <person name="Lu D.-C."/>
            <person name="Zhu K.-L."/>
            <person name="Du Z.-J."/>
        </authorList>
    </citation>
    <scope>NUCLEOTIDE SEQUENCE</scope>
    <source>
        <strain evidence="6">N1Y112</strain>
    </source>
</reference>
<evidence type="ECO:0000256" key="2">
    <source>
        <dbReference type="HAMAP-Rule" id="MF_02087"/>
    </source>
</evidence>
<dbReference type="Gene3D" id="3.20.20.10">
    <property type="entry name" value="Alanine racemase"/>
    <property type="match status" value="1"/>
</dbReference>
<dbReference type="Pfam" id="PF01168">
    <property type="entry name" value="Ala_racemase_N"/>
    <property type="match status" value="1"/>
</dbReference>
<keyword evidence="7" id="KW-1185">Reference proteome</keyword>
<feature type="domain" description="Alanine racemase N-terminal" evidence="5">
    <location>
        <begin position="30"/>
        <end position="227"/>
    </location>
</feature>
<dbReference type="AlphaFoldDB" id="A0A8J7F669"/>
<dbReference type="PANTHER" id="PTHR10146">
    <property type="entry name" value="PROLINE SYNTHETASE CO-TRANSCRIBED BACTERIAL HOMOLOG PROTEIN"/>
    <property type="match status" value="1"/>
</dbReference>
<dbReference type="SUPFAM" id="SSF51419">
    <property type="entry name" value="PLP-binding barrel"/>
    <property type="match status" value="1"/>
</dbReference>
<dbReference type="Proteomes" id="UP000640333">
    <property type="component" value="Unassembled WGS sequence"/>
</dbReference>
<dbReference type="NCBIfam" id="TIGR00044">
    <property type="entry name" value="YggS family pyridoxal phosphate-dependent enzyme"/>
    <property type="match status" value="1"/>
</dbReference>
<comment type="function">
    <text evidence="2">Pyridoxal 5'-phosphate (PLP)-binding protein, which is involved in PLP homeostasis.</text>
</comment>
<dbReference type="HAMAP" id="MF_02087">
    <property type="entry name" value="PLP_homeostasis"/>
    <property type="match status" value="1"/>
</dbReference>
<evidence type="ECO:0000313" key="7">
    <source>
        <dbReference type="Proteomes" id="UP000640333"/>
    </source>
</evidence>
<comment type="cofactor">
    <cofactor evidence="3">
        <name>pyridoxal 5'-phosphate</name>
        <dbReference type="ChEBI" id="CHEBI:597326"/>
    </cofactor>
</comment>
<dbReference type="InterPro" id="IPR001608">
    <property type="entry name" value="Ala_racemase_N"/>
</dbReference>
<evidence type="ECO:0000256" key="1">
    <source>
        <dbReference type="ARBA" id="ARBA00022898"/>
    </source>
</evidence>
<organism evidence="6 7">
    <name type="scientific">Pontibacterium sinense</name>
    <dbReference type="NCBI Taxonomy" id="2781979"/>
    <lineage>
        <taxon>Bacteria</taxon>
        <taxon>Pseudomonadati</taxon>
        <taxon>Pseudomonadota</taxon>
        <taxon>Gammaproteobacteria</taxon>
        <taxon>Oceanospirillales</taxon>
        <taxon>Oceanospirillaceae</taxon>
        <taxon>Pontibacterium</taxon>
    </lineage>
</organism>
<name>A0A8J7F669_9GAMM</name>
<dbReference type="InterPro" id="IPR011078">
    <property type="entry name" value="PyrdxlP_homeostasis"/>
</dbReference>
<dbReference type="PANTHER" id="PTHR10146:SF14">
    <property type="entry name" value="PYRIDOXAL PHOSPHATE HOMEOSTASIS PROTEIN"/>
    <property type="match status" value="1"/>
</dbReference>
<dbReference type="CDD" id="cd06824">
    <property type="entry name" value="PLPDE_III_Yggs_like"/>
    <property type="match status" value="1"/>
</dbReference>
<dbReference type="FunFam" id="3.20.20.10:FF:000018">
    <property type="entry name" value="Pyridoxal phosphate homeostasis protein"/>
    <property type="match status" value="1"/>
</dbReference>
<accession>A0A8J7F669</accession>
<evidence type="ECO:0000313" key="6">
    <source>
        <dbReference type="EMBL" id="MBE9395800.1"/>
    </source>
</evidence>
<dbReference type="PROSITE" id="PS01211">
    <property type="entry name" value="UPF0001"/>
    <property type="match status" value="1"/>
</dbReference>
<proteinExistence type="inferred from homology"/>
<evidence type="ECO:0000259" key="5">
    <source>
        <dbReference type="Pfam" id="PF01168"/>
    </source>
</evidence>
<evidence type="ECO:0000256" key="3">
    <source>
        <dbReference type="PIRSR" id="PIRSR004848-1"/>
    </source>
</evidence>
<dbReference type="GO" id="GO:0030170">
    <property type="term" value="F:pyridoxal phosphate binding"/>
    <property type="evidence" value="ECO:0007669"/>
    <property type="project" value="UniProtKB-UniRule"/>
</dbReference>
<dbReference type="EMBL" id="JADEYS010000001">
    <property type="protein sequence ID" value="MBE9395800.1"/>
    <property type="molecule type" value="Genomic_DNA"/>
</dbReference>
<comment type="caution">
    <text evidence="6">The sequence shown here is derived from an EMBL/GenBank/DDBJ whole genome shotgun (WGS) entry which is preliminary data.</text>
</comment>
<feature type="modified residue" description="N6-(pyridoxal phosphate)lysine" evidence="2 3">
    <location>
        <position position="36"/>
    </location>
</feature>
<dbReference type="RefSeq" id="WP_193951358.1">
    <property type="nucleotide sequence ID" value="NZ_JADEYS010000001.1"/>
</dbReference>
<comment type="similarity">
    <text evidence="2 4">Belongs to the pyridoxal phosphate-binding protein YggS/PROSC family.</text>
</comment>
<gene>
    <name evidence="6" type="ORF">IOQ59_00855</name>
</gene>
<keyword evidence="1 2" id="KW-0663">Pyridoxal phosphate</keyword>
<protein>
    <recommendedName>
        <fullName evidence="2">Pyridoxal phosphate homeostasis protein</fullName>
        <shortName evidence="2">PLP homeostasis protein</shortName>
    </recommendedName>
</protein>